<name>A0ABP8TLI9_9ACTN</name>
<sequence>MLVCPHDGGVDADGPIQPADRIVVDLQMGQDRIEGAVTGPPAIPLIDGFPVPIPLGQVPPRRAGGQLPQHPVQHGAVIQPPPAAGRLGRQQRLDPLPGRIG</sequence>
<evidence type="ECO:0000313" key="2">
    <source>
        <dbReference type="EMBL" id="GAA4611163.1"/>
    </source>
</evidence>
<keyword evidence="3" id="KW-1185">Reference proteome</keyword>
<feature type="region of interest" description="Disordered" evidence="1">
    <location>
        <begin position="56"/>
        <end position="101"/>
    </location>
</feature>
<accession>A0ABP8TLI9</accession>
<gene>
    <name evidence="2" type="ORF">GCM10023195_47140</name>
</gene>
<comment type="caution">
    <text evidence="2">The sequence shown here is derived from an EMBL/GenBank/DDBJ whole genome shotgun (WGS) entry which is preliminary data.</text>
</comment>
<dbReference type="EMBL" id="BAABHJ010000016">
    <property type="protein sequence ID" value="GAA4611163.1"/>
    <property type="molecule type" value="Genomic_DNA"/>
</dbReference>
<reference evidence="3" key="1">
    <citation type="journal article" date="2019" name="Int. J. Syst. Evol. Microbiol.">
        <title>The Global Catalogue of Microorganisms (GCM) 10K type strain sequencing project: providing services to taxonomists for standard genome sequencing and annotation.</title>
        <authorList>
            <consortium name="The Broad Institute Genomics Platform"/>
            <consortium name="The Broad Institute Genome Sequencing Center for Infectious Disease"/>
            <person name="Wu L."/>
            <person name="Ma J."/>
        </authorList>
    </citation>
    <scope>NUCLEOTIDE SEQUENCE [LARGE SCALE GENOMIC DNA]</scope>
    <source>
        <strain evidence="3">JCM 17938</strain>
    </source>
</reference>
<evidence type="ECO:0000313" key="3">
    <source>
        <dbReference type="Proteomes" id="UP001500212"/>
    </source>
</evidence>
<organism evidence="2 3">
    <name type="scientific">Actinoallomurus liliacearum</name>
    <dbReference type="NCBI Taxonomy" id="1080073"/>
    <lineage>
        <taxon>Bacteria</taxon>
        <taxon>Bacillati</taxon>
        <taxon>Actinomycetota</taxon>
        <taxon>Actinomycetes</taxon>
        <taxon>Streptosporangiales</taxon>
        <taxon>Thermomonosporaceae</taxon>
        <taxon>Actinoallomurus</taxon>
    </lineage>
</organism>
<dbReference type="Proteomes" id="UP001500212">
    <property type="component" value="Unassembled WGS sequence"/>
</dbReference>
<evidence type="ECO:0000256" key="1">
    <source>
        <dbReference type="SAM" id="MobiDB-lite"/>
    </source>
</evidence>
<protein>
    <submittedName>
        <fullName evidence="2">Uncharacterized protein</fullName>
    </submittedName>
</protein>
<proteinExistence type="predicted"/>